<evidence type="ECO:0000313" key="5">
    <source>
        <dbReference type="EMBL" id="RUS23614.1"/>
    </source>
</evidence>
<dbReference type="InterPro" id="IPR012901">
    <property type="entry name" value="CARME"/>
</dbReference>
<dbReference type="GO" id="GO:0008757">
    <property type="term" value="F:S-adenosylmethionine-dependent methyltransferase activity"/>
    <property type="evidence" value="ECO:0007669"/>
    <property type="project" value="InterPro"/>
</dbReference>
<reference evidence="5 6" key="1">
    <citation type="journal article" date="2018" name="New Phytol.">
        <title>Phylogenomics of Endogonaceae and evolution of mycorrhizas within Mucoromycota.</title>
        <authorList>
            <person name="Chang Y."/>
            <person name="Desiro A."/>
            <person name="Na H."/>
            <person name="Sandor L."/>
            <person name="Lipzen A."/>
            <person name="Clum A."/>
            <person name="Barry K."/>
            <person name="Grigoriev I.V."/>
            <person name="Martin F.M."/>
            <person name="Stajich J.E."/>
            <person name="Smith M.E."/>
            <person name="Bonito G."/>
            <person name="Spatafora J.W."/>
        </authorList>
    </citation>
    <scope>NUCLEOTIDE SEQUENCE [LARGE SCALE GENOMIC DNA]</scope>
    <source>
        <strain evidence="5 6">AD002</strain>
    </source>
</reference>
<name>A0A433Q1Q8_9FUNG</name>
<keyword evidence="6" id="KW-1185">Reference proteome</keyword>
<feature type="region of interest" description="Disordered" evidence="4">
    <location>
        <begin position="1"/>
        <end position="44"/>
    </location>
</feature>
<gene>
    <name evidence="5" type="ORF">BC938DRAFT_474875</name>
</gene>
<proteinExistence type="predicted"/>
<dbReference type="Proteomes" id="UP000274822">
    <property type="component" value="Unassembled WGS sequence"/>
</dbReference>
<dbReference type="AlphaFoldDB" id="A0A433Q1Q8"/>
<organism evidence="5 6">
    <name type="scientific">Jimgerdemannia flammicorona</name>
    <dbReference type="NCBI Taxonomy" id="994334"/>
    <lineage>
        <taxon>Eukaryota</taxon>
        <taxon>Fungi</taxon>
        <taxon>Fungi incertae sedis</taxon>
        <taxon>Mucoromycota</taxon>
        <taxon>Mucoromycotina</taxon>
        <taxon>Endogonomycetes</taxon>
        <taxon>Endogonales</taxon>
        <taxon>Endogonaceae</taxon>
        <taxon>Jimgerdemannia</taxon>
    </lineage>
</organism>
<evidence type="ECO:0000256" key="3">
    <source>
        <dbReference type="ARBA" id="ARBA00022691"/>
    </source>
</evidence>
<keyword evidence="2" id="KW-0808">Transferase</keyword>
<evidence type="ECO:0000256" key="1">
    <source>
        <dbReference type="ARBA" id="ARBA00022603"/>
    </source>
</evidence>
<feature type="region of interest" description="Disordered" evidence="4">
    <location>
        <begin position="118"/>
        <end position="151"/>
    </location>
</feature>
<keyword evidence="3" id="KW-0949">S-adenosyl-L-methionine</keyword>
<evidence type="ECO:0000256" key="4">
    <source>
        <dbReference type="SAM" id="MobiDB-lite"/>
    </source>
</evidence>
<sequence length="170" mass="19204">MDPYAHVHNHGQEHAYDGPAVHSDDSELAVQSADSDSAPGIEERNHFDKVVTAFTSYRTHAFGVTQRRRHDFHALLEHHKRLIPDFLAKLSAVDDAIRQNASVLKEIVVDTDMFMEGERKRNQDEAQPPGTDAIKSSNGKEGASTPHVSEFDMEKLRSTLKQFVRDWAEE</sequence>
<feature type="non-terminal residue" evidence="5">
    <location>
        <position position="170"/>
    </location>
</feature>
<evidence type="ECO:0000313" key="6">
    <source>
        <dbReference type="Proteomes" id="UP000274822"/>
    </source>
</evidence>
<dbReference type="EMBL" id="RBNJ01019173">
    <property type="protein sequence ID" value="RUS23614.1"/>
    <property type="molecule type" value="Genomic_DNA"/>
</dbReference>
<accession>A0A433Q1Q8</accession>
<protein>
    <submittedName>
        <fullName evidence="5">Uncharacterized protein</fullName>
    </submittedName>
</protein>
<dbReference type="PANTHER" id="PTHR12303:SF6">
    <property type="entry name" value="CARNOSINE N-METHYLTRANSFERASE"/>
    <property type="match status" value="1"/>
</dbReference>
<evidence type="ECO:0000256" key="2">
    <source>
        <dbReference type="ARBA" id="ARBA00022679"/>
    </source>
</evidence>
<comment type="caution">
    <text evidence="5">The sequence shown here is derived from an EMBL/GenBank/DDBJ whole genome shotgun (WGS) entry which is preliminary data.</text>
</comment>
<dbReference type="GO" id="GO:0032259">
    <property type="term" value="P:methylation"/>
    <property type="evidence" value="ECO:0007669"/>
    <property type="project" value="UniProtKB-KW"/>
</dbReference>
<dbReference type="PANTHER" id="PTHR12303">
    <property type="entry name" value="CARNOSINE N-METHYLTRANSFERASE"/>
    <property type="match status" value="1"/>
</dbReference>
<keyword evidence="1" id="KW-0489">Methyltransferase</keyword>